<evidence type="ECO:0000313" key="1">
    <source>
        <dbReference type="EMBL" id="SLK09008.1"/>
    </source>
</evidence>
<dbReference type="SUPFAM" id="SSF53850">
    <property type="entry name" value="Periplasmic binding protein-like II"/>
    <property type="match status" value="1"/>
</dbReference>
<reference evidence="2" key="1">
    <citation type="submission" date="2017-02" db="EMBL/GenBank/DDBJ databases">
        <authorList>
            <person name="Varghese N."/>
            <person name="Submissions S."/>
        </authorList>
    </citation>
    <scope>NUCLEOTIDE SEQUENCE [LARGE SCALE GENOMIC DNA]</scope>
    <source>
        <strain evidence="2">SM117</strain>
    </source>
</reference>
<protein>
    <submittedName>
        <fullName evidence="1">4,5-dihydroxyphthalate decarboxylase</fullName>
    </submittedName>
</protein>
<accession>A0A1U6ILU7</accession>
<proteinExistence type="predicted"/>
<dbReference type="Proteomes" id="UP000190989">
    <property type="component" value="Unassembled WGS sequence"/>
</dbReference>
<evidence type="ECO:0000313" key="2">
    <source>
        <dbReference type="Proteomes" id="UP000190989"/>
    </source>
</evidence>
<dbReference type="STRING" id="428990.SAMN06295987_10965"/>
<organism evidence="1 2">
    <name type="scientific">Novosphingobium mathurense</name>
    <dbReference type="NCBI Taxonomy" id="428990"/>
    <lineage>
        <taxon>Bacteria</taxon>
        <taxon>Pseudomonadati</taxon>
        <taxon>Pseudomonadota</taxon>
        <taxon>Alphaproteobacteria</taxon>
        <taxon>Sphingomonadales</taxon>
        <taxon>Sphingomonadaceae</taxon>
        <taxon>Novosphingobium</taxon>
    </lineage>
</organism>
<gene>
    <name evidence="1" type="ORF">SAMN06295987_10965</name>
</gene>
<dbReference type="AlphaFoldDB" id="A0A1U6ILU7"/>
<dbReference type="EMBL" id="FVZE01000009">
    <property type="protein sequence ID" value="SLK09008.1"/>
    <property type="molecule type" value="Genomic_DNA"/>
</dbReference>
<name>A0A1U6ILU7_9SPHN</name>
<keyword evidence="2" id="KW-1185">Reference proteome</keyword>
<dbReference type="RefSeq" id="WP_139384076.1">
    <property type="nucleotide sequence ID" value="NZ_FVZE01000009.1"/>
</dbReference>
<sequence>MVEGDTFDGGELALATFLQAKEQDVPLSLLPAVMGGANHHRSITYNAEFGEIIPRDIEGRRVAVRSYSQTTGVWVRGFLCEDFGVDLDRVTWVCASGPHVAGCAEPANVERVPTDTNLGQMLLSGEVSALIVGVEALPKGGELRPLIPLPNEAACKWSERHHGVPINHMFVLRSDLVKNRPDVVEEVYRMLSQAKAMAQPDGKSEFIRFGIGANASVIDLFCKLCRDQHIVRTNFDADALFQDARKILRDAS</sequence>